<protein>
    <recommendedName>
        <fullName evidence="9">GtrA-like protein domain-containing protein</fullName>
    </recommendedName>
</protein>
<evidence type="ECO:0000259" key="6">
    <source>
        <dbReference type="Pfam" id="PF00535"/>
    </source>
</evidence>
<feature type="domain" description="Glycosyltransferase 2-like" evidence="6">
    <location>
        <begin position="11"/>
        <end position="107"/>
    </location>
</feature>
<feature type="transmembrane region" description="Helical" evidence="5">
    <location>
        <begin position="275"/>
        <end position="297"/>
    </location>
</feature>
<gene>
    <name evidence="8" type="ORF">S01H4_22171</name>
</gene>
<feature type="transmembrane region" description="Helical" evidence="5">
    <location>
        <begin position="214"/>
        <end position="231"/>
    </location>
</feature>
<proteinExistence type="predicted"/>
<dbReference type="AlphaFoldDB" id="X1ARF4"/>
<dbReference type="GO" id="GO:0000271">
    <property type="term" value="P:polysaccharide biosynthetic process"/>
    <property type="evidence" value="ECO:0007669"/>
    <property type="project" value="InterPro"/>
</dbReference>
<dbReference type="Pfam" id="PF04138">
    <property type="entry name" value="GtrA_DPMS_TM"/>
    <property type="match status" value="1"/>
</dbReference>
<dbReference type="GO" id="GO:0006487">
    <property type="term" value="P:protein N-linked glycosylation"/>
    <property type="evidence" value="ECO:0007669"/>
    <property type="project" value="TreeGrafter"/>
</dbReference>
<evidence type="ECO:0000256" key="3">
    <source>
        <dbReference type="ARBA" id="ARBA00022989"/>
    </source>
</evidence>
<comment type="caution">
    <text evidence="8">The sequence shown here is derived from an EMBL/GenBank/DDBJ whole genome shotgun (WGS) entry which is preliminary data.</text>
</comment>
<evidence type="ECO:0000259" key="7">
    <source>
        <dbReference type="Pfam" id="PF04138"/>
    </source>
</evidence>
<dbReference type="Pfam" id="PF00535">
    <property type="entry name" value="Glycos_transf_2"/>
    <property type="match status" value="1"/>
</dbReference>
<dbReference type="PANTHER" id="PTHR10859">
    <property type="entry name" value="GLYCOSYL TRANSFERASE"/>
    <property type="match status" value="1"/>
</dbReference>
<keyword evidence="3 5" id="KW-1133">Transmembrane helix</keyword>
<sequence>LIHYDYPESIGKGKAIQQAFEMVQTPYVIFMDCDIATDLKHVPEVIEHLENGADVVIGSRKLKDSECKRGFKRRIFSTFYNSMVRTLFRSKLRDHQCGFKGFRRESFLTSLNDIESSGWFWDTEILIKAQRRNLKVVEIPVHWEDLDEQWSKFNLLGDSKKMAINLIRFRWKLFAPWFQQLIKFLVVGVSNTLVSIFILWLLDFTIGRGFWGYPFAYLIGTTNSFILNKLFTFKKKRFTKITIFRYFIYLGLGIIAGTIYSLIAIFLEVIMGLNYVYASFGGTIIHFMVQFVFYKFIVFKMKVKKWE</sequence>
<dbReference type="Gene3D" id="3.90.550.10">
    <property type="entry name" value="Spore Coat Polysaccharide Biosynthesis Protein SpsA, Chain A"/>
    <property type="match status" value="1"/>
</dbReference>
<evidence type="ECO:0000256" key="2">
    <source>
        <dbReference type="ARBA" id="ARBA00022692"/>
    </source>
</evidence>
<keyword evidence="2 5" id="KW-0812">Transmembrane</keyword>
<dbReference type="InterPro" id="IPR029044">
    <property type="entry name" value="Nucleotide-diphossugar_trans"/>
</dbReference>
<evidence type="ECO:0000256" key="4">
    <source>
        <dbReference type="ARBA" id="ARBA00023136"/>
    </source>
</evidence>
<keyword evidence="4 5" id="KW-0472">Membrane</keyword>
<feature type="transmembrane region" description="Helical" evidence="5">
    <location>
        <begin position="181"/>
        <end position="202"/>
    </location>
</feature>
<dbReference type="PANTHER" id="PTHR10859:SF105">
    <property type="entry name" value="DOLICHYL-PHOSPHATE BETA-D-MANNOSYLTRANSFERASE"/>
    <property type="match status" value="1"/>
</dbReference>
<dbReference type="InterPro" id="IPR001173">
    <property type="entry name" value="Glyco_trans_2-like"/>
</dbReference>
<comment type="subcellular location">
    <subcellularLocation>
        <location evidence="1">Membrane</location>
        <topology evidence="1">Multi-pass membrane protein</topology>
    </subcellularLocation>
</comment>
<feature type="transmembrane region" description="Helical" evidence="5">
    <location>
        <begin position="243"/>
        <end position="263"/>
    </location>
</feature>
<name>X1ARF4_9ZZZZ</name>
<dbReference type="GO" id="GO:0016020">
    <property type="term" value="C:membrane"/>
    <property type="evidence" value="ECO:0007669"/>
    <property type="project" value="UniProtKB-SubCell"/>
</dbReference>
<dbReference type="EMBL" id="BART01010120">
    <property type="protein sequence ID" value="GAG85389.1"/>
    <property type="molecule type" value="Genomic_DNA"/>
</dbReference>
<feature type="domain" description="GtrA/DPMS transmembrane" evidence="7">
    <location>
        <begin position="183"/>
        <end position="299"/>
    </location>
</feature>
<accession>X1ARF4</accession>
<evidence type="ECO:0008006" key="9">
    <source>
        <dbReference type="Google" id="ProtNLM"/>
    </source>
</evidence>
<evidence type="ECO:0000313" key="8">
    <source>
        <dbReference type="EMBL" id="GAG85389.1"/>
    </source>
</evidence>
<feature type="non-terminal residue" evidence="8">
    <location>
        <position position="1"/>
    </location>
</feature>
<dbReference type="SUPFAM" id="SSF53448">
    <property type="entry name" value="Nucleotide-diphospho-sugar transferases"/>
    <property type="match status" value="1"/>
</dbReference>
<reference evidence="8" key="1">
    <citation type="journal article" date="2014" name="Front. Microbiol.">
        <title>High frequency of phylogenetically diverse reductive dehalogenase-homologous genes in deep subseafloor sedimentary metagenomes.</title>
        <authorList>
            <person name="Kawai M."/>
            <person name="Futagami T."/>
            <person name="Toyoda A."/>
            <person name="Takaki Y."/>
            <person name="Nishi S."/>
            <person name="Hori S."/>
            <person name="Arai W."/>
            <person name="Tsubouchi T."/>
            <person name="Morono Y."/>
            <person name="Uchiyama I."/>
            <person name="Ito T."/>
            <person name="Fujiyama A."/>
            <person name="Inagaki F."/>
            <person name="Takami H."/>
        </authorList>
    </citation>
    <scope>NUCLEOTIDE SEQUENCE</scope>
    <source>
        <strain evidence="8">Expedition CK06-06</strain>
    </source>
</reference>
<evidence type="ECO:0000256" key="5">
    <source>
        <dbReference type="SAM" id="Phobius"/>
    </source>
</evidence>
<dbReference type="InterPro" id="IPR007267">
    <property type="entry name" value="GtrA_DPMS_TM"/>
</dbReference>
<evidence type="ECO:0000256" key="1">
    <source>
        <dbReference type="ARBA" id="ARBA00004141"/>
    </source>
</evidence>
<organism evidence="8">
    <name type="scientific">marine sediment metagenome</name>
    <dbReference type="NCBI Taxonomy" id="412755"/>
    <lineage>
        <taxon>unclassified sequences</taxon>
        <taxon>metagenomes</taxon>
        <taxon>ecological metagenomes</taxon>
    </lineage>
</organism>